<feature type="region of interest" description="Disordered" evidence="1">
    <location>
        <begin position="1"/>
        <end position="23"/>
    </location>
</feature>
<proteinExistence type="predicted"/>
<sequence>MTLVRSLTLERAEHPPDGLEIPAQPGVSEVCGLPLGLGPRPAAVVVARDRPAYRGNQADAGVDDDLVGSVEYPAYRPARPAGTR</sequence>
<evidence type="ECO:0000313" key="3">
    <source>
        <dbReference type="Proteomes" id="UP001422759"/>
    </source>
</evidence>
<keyword evidence="3" id="KW-1185">Reference proteome</keyword>
<reference evidence="2 3" key="1">
    <citation type="journal article" date="2019" name="Int. J. Syst. Evol. Microbiol.">
        <title>The Global Catalogue of Microorganisms (GCM) 10K type strain sequencing project: providing services to taxonomists for standard genome sequencing and annotation.</title>
        <authorList>
            <consortium name="The Broad Institute Genomics Platform"/>
            <consortium name="The Broad Institute Genome Sequencing Center for Infectious Disease"/>
            <person name="Wu L."/>
            <person name="Ma J."/>
        </authorList>
    </citation>
    <scope>NUCLEOTIDE SEQUENCE [LARGE SCALE GENOMIC DNA]</scope>
    <source>
        <strain evidence="2 3">JCM 14560</strain>
    </source>
</reference>
<accession>A0ABN3A2Q9</accession>
<protein>
    <submittedName>
        <fullName evidence="2">Uncharacterized protein</fullName>
    </submittedName>
</protein>
<organism evidence="2 3">
    <name type="scientific">Kitasatospora kazusensis</name>
    <dbReference type="NCBI Taxonomy" id="407974"/>
    <lineage>
        <taxon>Bacteria</taxon>
        <taxon>Bacillati</taxon>
        <taxon>Actinomycetota</taxon>
        <taxon>Actinomycetes</taxon>
        <taxon>Kitasatosporales</taxon>
        <taxon>Streptomycetaceae</taxon>
        <taxon>Kitasatospora</taxon>
    </lineage>
</organism>
<evidence type="ECO:0000313" key="2">
    <source>
        <dbReference type="EMBL" id="GAA2152121.1"/>
    </source>
</evidence>
<feature type="compositionally biased region" description="Basic and acidic residues" evidence="1">
    <location>
        <begin position="8"/>
        <end position="17"/>
    </location>
</feature>
<name>A0ABN3A2Q9_9ACTN</name>
<dbReference type="Proteomes" id="UP001422759">
    <property type="component" value="Unassembled WGS sequence"/>
</dbReference>
<gene>
    <name evidence="2" type="ORF">GCM10009760_48330</name>
</gene>
<comment type="caution">
    <text evidence="2">The sequence shown here is derived from an EMBL/GenBank/DDBJ whole genome shotgun (WGS) entry which is preliminary data.</text>
</comment>
<dbReference type="EMBL" id="BAAANT010000033">
    <property type="protein sequence ID" value="GAA2152121.1"/>
    <property type="molecule type" value="Genomic_DNA"/>
</dbReference>
<evidence type="ECO:0000256" key="1">
    <source>
        <dbReference type="SAM" id="MobiDB-lite"/>
    </source>
</evidence>